<dbReference type="AlphaFoldDB" id="A0A2P2IZ61"/>
<organism evidence="1">
    <name type="scientific">Rhizophora mucronata</name>
    <name type="common">Asiatic mangrove</name>
    <dbReference type="NCBI Taxonomy" id="61149"/>
    <lineage>
        <taxon>Eukaryota</taxon>
        <taxon>Viridiplantae</taxon>
        <taxon>Streptophyta</taxon>
        <taxon>Embryophyta</taxon>
        <taxon>Tracheophyta</taxon>
        <taxon>Spermatophyta</taxon>
        <taxon>Magnoliopsida</taxon>
        <taxon>eudicotyledons</taxon>
        <taxon>Gunneridae</taxon>
        <taxon>Pentapetalae</taxon>
        <taxon>rosids</taxon>
        <taxon>fabids</taxon>
        <taxon>Malpighiales</taxon>
        <taxon>Rhizophoraceae</taxon>
        <taxon>Rhizophora</taxon>
    </lineage>
</organism>
<dbReference type="PANTHER" id="PTHR36486">
    <property type="entry name" value="OS01G0977800 PROTEIN"/>
    <property type="match status" value="1"/>
</dbReference>
<accession>A0A2P2IZ61</accession>
<evidence type="ECO:0000313" key="1">
    <source>
        <dbReference type="EMBL" id="MBW86505.1"/>
    </source>
</evidence>
<protein>
    <submittedName>
        <fullName evidence="1">Uncharacterized protein MANES_15G146000</fullName>
    </submittedName>
</protein>
<dbReference type="EMBL" id="GGEC01006022">
    <property type="protein sequence ID" value="MBW86505.1"/>
    <property type="molecule type" value="Transcribed_RNA"/>
</dbReference>
<proteinExistence type="predicted"/>
<name>A0A2P2IZ61_RHIMU</name>
<dbReference type="PANTHER" id="PTHR36486:SF4">
    <property type="entry name" value="PH DOMAIN-CONTAINING PROTEIN"/>
    <property type="match status" value="1"/>
</dbReference>
<dbReference type="InterPro" id="IPR053057">
    <property type="entry name" value="XLG_GTP-binding"/>
</dbReference>
<sequence>MAGLLRNFFHKEKDDNDGDNAEYSIAVEYSGPPVDYDIPRAFPVDVNQLPVATAVASASLSNSVTLPVIQPIVKSTPSNKKLSKEPKLGSEPALSSGTDGFIYSNVISCKQPNKADDLGAFKCADVENPSPKVGSSSSARLGPRNWDECTLPSSDGIGSSRRLPLHYGCDSSHGLSRSLELSELPNDQKEDIRENFQNYMDPTNCDSRESDLSSRTISSQIFSCKEEDTIEEAPSHVRRPSAVTFCDPESNDVVQNESDLSEAESSVTVRQMAIRPGKKGTCYRCLKGNSFSEKEVCIVCGAKYCIHCVMRAMGSMPEGRKCITCIGQRIDETKRKTLGRSSRMLRKLLSESEVKQKMNSEKFCGVNQLPPESVFVNHQPLSQDELYQLQNCKNPPKKLQPGHYWYDKVSGYWGKDGKKPSQIICSQLNIGGQIRQEASNGNTNILINNRVITKSELLMLKLAGVKYEGASSLWVSDDGSYTEEGMNQVRGNIWEKPKLCAVFFLPTPPGSIRTNGEENGVVPGNLQQKTLKKFLLVGNKNSGTSTIYKQVKE</sequence>
<reference evidence="1" key="1">
    <citation type="submission" date="2018-02" db="EMBL/GenBank/DDBJ databases">
        <title>Rhizophora mucronata_Transcriptome.</title>
        <authorList>
            <person name="Meera S.P."/>
            <person name="Sreeshan A."/>
            <person name="Augustine A."/>
        </authorList>
    </citation>
    <scope>NUCLEOTIDE SEQUENCE</scope>
    <source>
        <tissue evidence="1">Leaf</tissue>
    </source>
</reference>